<dbReference type="AlphaFoldDB" id="A0A1T4YM17"/>
<evidence type="ECO:0000313" key="3">
    <source>
        <dbReference type="EMBL" id="SKB02867.1"/>
    </source>
</evidence>
<keyword evidence="1" id="KW-1133">Transmembrane helix</keyword>
<dbReference type="EMBL" id="FUYG01000013">
    <property type="protein sequence ID" value="SKB02867.1"/>
    <property type="molecule type" value="Genomic_DNA"/>
</dbReference>
<reference evidence="2 4" key="1">
    <citation type="journal article" date="2001" name="Int. J. Syst. Evol. Microbiol.">
        <title>Agreia bicolorata gen. nov., sp. nov., to accommodate actinobacteria isolated from narrow reed grass infected by the nematode Heteroanguina graminophila.</title>
        <authorList>
            <person name="Evtushenko L.I."/>
            <person name="Dorofeeva L.V."/>
            <person name="Dobrovolskaya T.G."/>
            <person name="Streshinskaya G.M."/>
            <person name="Subbotin S.A."/>
            <person name="Tiedje J.M."/>
        </authorList>
    </citation>
    <scope>NUCLEOTIDE SEQUENCE [LARGE SCALE GENOMIC DNA]</scope>
    <source>
        <strain evidence="2 4">VKM Ac-1804</strain>
    </source>
</reference>
<proteinExistence type="predicted"/>
<name>A0A1T4YM17_9MICO</name>
<feature type="transmembrane region" description="Helical" evidence="1">
    <location>
        <begin position="29"/>
        <end position="47"/>
    </location>
</feature>
<dbReference type="RefSeq" id="WP_044439082.1">
    <property type="nucleotide sequence ID" value="NZ_FUYG01000013.1"/>
</dbReference>
<keyword evidence="1" id="KW-0812">Transmembrane</keyword>
<protein>
    <submittedName>
        <fullName evidence="3">Uncharacterized protein</fullName>
    </submittedName>
</protein>
<evidence type="ECO:0000313" key="5">
    <source>
        <dbReference type="Proteomes" id="UP000189735"/>
    </source>
</evidence>
<keyword evidence="4" id="KW-1185">Reference proteome</keyword>
<accession>A0A1T4YM17</accession>
<dbReference type="Proteomes" id="UP000189735">
    <property type="component" value="Unassembled WGS sequence"/>
</dbReference>
<organism evidence="3 5">
    <name type="scientific">Agreia bicolorata</name>
    <dbReference type="NCBI Taxonomy" id="110935"/>
    <lineage>
        <taxon>Bacteria</taxon>
        <taxon>Bacillati</taxon>
        <taxon>Actinomycetota</taxon>
        <taxon>Actinomycetes</taxon>
        <taxon>Micrococcales</taxon>
        <taxon>Microbacteriaceae</taxon>
        <taxon>Agreia</taxon>
    </lineage>
</organism>
<dbReference type="Proteomes" id="UP000032503">
    <property type="component" value="Unassembled WGS sequence"/>
</dbReference>
<keyword evidence="1" id="KW-0472">Membrane</keyword>
<evidence type="ECO:0000256" key="1">
    <source>
        <dbReference type="SAM" id="Phobius"/>
    </source>
</evidence>
<gene>
    <name evidence="3" type="ORF">SAMN06295879_3617</name>
    <name evidence="2" type="ORF">TZ00_03025</name>
</gene>
<sequence>MSSYSDEPELSGYVPHGERPLRSVRMRRAMRIVVIVGLICLVLPGILTTASFSHATAERACAIIAPYQDPSTQGSSAHFELFGKGGLGWQCYTVGAYGGDRNVAPLGLFPSIPTRPEPGQPT</sequence>
<reference evidence="5" key="3">
    <citation type="submission" date="2017-02" db="EMBL/GenBank/DDBJ databases">
        <authorList>
            <person name="Varghese N."/>
            <person name="Submissions S."/>
        </authorList>
    </citation>
    <scope>NUCLEOTIDE SEQUENCE [LARGE SCALE GENOMIC DNA]</scope>
    <source>
        <strain evidence="5">VKM Ac-2052</strain>
    </source>
</reference>
<dbReference type="EMBL" id="JYFC01000001">
    <property type="protein sequence ID" value="KJC65755.1"/>
    <property type="molecule type" value="Genomic_DNA"/>
</dbReference>
<evidence type="ECO:0000313" key="4">
    <source>
        <dbReference type="Proteomes" id="UP000032503"/>
    </source>
</evidence>
<reference evidence="3" key="4">
    <citation type="submission" date="2017-02" db="EMBL/GenBank/DDBJ databases">
        <authorList>
            <person name="Peterson S.W."/>
        </authorList>
    </citation>
    <scope>NUCLEOTIDE SEQUENCE [LARGE SCALE GENOMIC DNA]</scope>
    <source>
        <strain evidence="3">VKM Ac-2052</strain>
    </source>
</reference>
<evidence type="ECO:0000313" key="2">
    <source>
        <dbReference type="EMBL" id="KJC65755.1"/>
    </source>
</evidence>
<reference evidence="2" key="2">
    <citation type="submission" date="2015-02" db="EMBL/GenBank/DDBJ databases">
        <authorList>
            <person name="Vasilyev I.Y."/>
            <person name="Siniagina M.N."/>
            <person name="Malanin S.Y."/>
            <person name="Boulygina E.A."/>
            <person name="Grygoryeva T.V."/>
            <person name="Yarullina D.R."/>
            <person name="Ilinskaya O.N."/>
        </authorList>
    </citation>
    <scope>NUCLEOTIDE SEQUENCE</scope>
    <source>
        <strain evidence="2">VKM Ac-1804</strain>
    </source>
</reference>